<evidence type="ECO:0000256" key="3">
    <source>
        <dbReference type="ARBA" id="ARBA00022473"/>
    </source>
</evidence>
<dbReference type="GO" id="GO:0045165">
    <property type="term" value="P:cell fate commitment"/>
    <property type="evidence" value="ECO:0007669"/>
    <property type="project" value="TreeGrafter"/>
</dbReference>
<keyword evidence="5" id="KW-0272">Extracellular matrix</keyword>
<evidence type="ECO:0000256" key="6">
    <source>
        <dbReference type="ARBA" id="ARBA00022687"/>
    </source>
</evidence>
<comment type="similarity">
    <text evidence="2 8">Belongs to the Wnt family.</text>
</comment>
<evidence type="ECO:0000313" key="9">
    <source>
        <dbReference type="EMBL" id="KAK9888591.1"/>
    </source>
</evidence>
<evidence type="ECO:0000313" key="10">
    <source>
        <dbReference type="Proteomes" id="UP001431783"/>
    </source>
</evidence>
<dbReference type="GO" id="GO:0005125">
    <property type="term" value="F:cytokine activity"/>
    <property type="evidence" value="ECO:0007669"/>
    <property type="project" value="TreeGrafter"/>
</dbReference>
<dbReference type="EMBL" id="JARQZJ010000121">
    <property type="protein sequence ID" value="KAK9888591.1"/>
    <property type="molecule type" value="Genomic_DNA"/>
</dbReference>
<evidence type="ECO:0000256" key="2">
    <source>
        <dbReference type="ARBA" id="ARBA00005683"/>
    </source>
</evidence>
<evidence type="ECO:0000256" key="5">
    <source>
        <dbReference type="ARBA" id="ARBA00022530"/>
    </source>
</evidence>
<comment type="subcellular location">
    <subcellularLocation>
        <location evidence="1 8">Secreted</location>
        <location evidence="1 8">Extracellular space</location>
        <location evidence="1 8">Extracellular matrix</location>
    </subcellularLocation>
</comment>
<dbReference type="InterPro" id="IPR005817">
    <property type="entry name" value="Wnt"/>
</dbReference>
<sequence length="303" mass="34532">MNRKKFRSTNKANVTVTCSWLNGCKRQKKICWKRKGLPQILWNARKLAVSYCETQFRFDQWNCVPKVKYFKNIYRETAYMQAIAAASLIYSIAEGCSNGILQGCRCANPGHNPRSQKWFWGGCSINMNFAKRTAEKFLNTKIADDGLAHLMQHNNEIGLKSIQNRIERKCKCHGVSGEKGSCSVQMCWKGIKPFVEISKHLKNEYHNAISTNSSNTVGHLTTSYNRQRLLYLRPTLNLCQTTAGRRCNGTDNCATLCCGRGFSVKSLQIVYVCNCGWRDQVVFNADSLICEQCNKNQNIYICK</sequence>
<evidence type="ECO:0000256" key="7">
    <source>
        <dbReference type="ARBA" id="ARBA00023157"/>
    </source>
</evidence>
<dbReference type="PRINTS" id="PR01349">
    <property type="entry name" value="WNTPROTEIN"/>
</dbReference>
<proteinExistence type="inferred from homology"/>
<keyword evidence="10" id="KW-1185">Reference proteome</keyword>
<comment type="caution">
    <text evidence="9">The sequence shown here is derived from an EMBL/GenBank/DDBJ whole genome shotgun (WGS) entry which is preliminary data.</text>
</comment>
<keyword evidence="6 8" id="KW-0879">Wnt signaling pathway</keyword>
<dbReference type="AlphaFoldDB" id="A0AAW1V6G0"/>
<accession>A0AAW1V6G0</accession>
<reference evidence="9 10" key="1">
    <citation type="submission" date="2023-03" db="EMBL/GenBank/DDBJ databases">
        <title>Genome insight into feeding habits of ladybird beetles.</title>
        <authorList>
            <person name="Li H.-S."/>
            <person name="Huang Y.-H."/>
            <person name="Pang H."/>
        </authorList>
    </citation>
    <scope>NUCLEOTIDE SEQUENCE [LARGE SCALE GENOMIC DNA]</scope>
    <source>
        <strain evidence="9">SYSU_2023b</strain>
        <tissue evidence="9">Whole body</tissue>
    </source>
</reference>
<evidence type="ECO:0000256" key="8">
    <source>
        <dbReference type="RuleBase" id="RU003500"/>
    </source>
</evidence>
<keyword evidence="3 8" id="KW-0217">Developmental protein</keyword>
<keyword evidence="4" id="KW-0964">Secreted</keyword>
<dbReference type="GO" id="GO:0005109">
    <property type="term" value="F:frizzled binding"/>
    <property type="evidence" value="ECO:0007669"/>
    <property type="project" value="TreeGrafter"/>
</dbReference>
<dbReference type="Proteomes" id="UP001431783">
    <property type="component" value="Unassembled WGS sequence"/>
</dbReference>
<gene>
    <name evidence="9" type="ORF">WA026_000826</name>
</gene>
<dbReference type="PANTHER" id="PTHR12027:SF97">
    <property type="entry name" value="PROTEIN WNT-4"/>
    <property type="match status" value="1"/>
</dbReference>
<name>A0AAW1V6G0_9CUCU</name>
<evidence type="ECO:0000256" key="1">
    <source>
        <dbReference type="ARBA" id="ARBA00004498"/>
    </source>
</evidence>
<organism evidence="9 10">
    <name type="scientific">Henosepilachna vigintioctopunctata</name>
    <dbReference type="NCBI Taxonomy" id="420089"/>
    <lineage>
        <taxon>Eukaryota</taxon>
        <taxon>Metazoa</taxon>
        <taxon>Ecdysozoa</taxon>
        <taxon>Arthropoda</taxon>
        <taxon>Hexapoda</taxon>
        <taxon>Insecta</taxon>
        <taxon>Pterygota</taxon>
        <taxon>Neoptera</taxon>
        <taxon>Endopterygota</taxon>
        <taxon>Coleoptera</taxon>
        <taxon>Polyphaga</taxon>
        <taxon>Cucujiformia</taxon>
        <taxon>Coccinelloidea</taxon>
        <taxon>Coccinellidae</taxon>
        <taxon>Epilachninae</taxon>
        <taxon>Epilachnini</taxon>
        <taxon>Henosepilachna</taxon>
    </lineage>
</organism>
<dbReference type="Pfam" id="PF00110">
    <property type="entry name" value="wnt"/>
    <property type="match status" value="1"/>
</dbReference>
<protein>
    <recommendedName>
        <fullName evidence="8">Protein Wnt</fullName>
    </recommendedName>
</protein>
<dbReference type="GO" id="GO:0005615">
    <property type="term" value="C:extracellular space"/>
    <property type="evidence" value="ECO:0007669"/>
    <property type="project" value="TreeGrafter"/>
</dbReference>
<dbReference type="GO" id="GO:0030182">
    <property type="term" value="P:neuron differentiation"/>
    <property type="evidence" value="ECO:0007669"/>
    <property type="project" value="TreeGrafter"/>
</dbReference>
<comment type="function">
    <text evidence="8">Ligand for members of the frizzled family of seven transmembrane receptors.</text>
</comment>
<keyword evidence="7" id="KW-1015">Disulfide bond</keyword>
<dbReference type="SMART" id="SM00097">
    <property type="entry name" value="WNT1"/>
    <property type="match status" value="1"/>
</dbReference>
<evidence type="ECO:0000256" key="4">
    <source>
        <dbReference type="ARBA" id="ARBA00022525"/>
    </source>
</evidence>
<dbReference type="GO" id="GO:0060070">
    <property type="term" value="P:canonical Wnt signaling pathway"/>
    <property type="evidence" value="ECO:0007669"/>
    <property type="project" value="TreeGrafter"/>
</dbReference>
<dbReference type="PANTHER" id="PTHR12027">
    <property type="entry name" value="WNT RELATED"/>
    <property type="match status" value="1"/>
</dbReference>